<dbReference type="GO" id="GO:0000050">
    <property type="term" value="P:urea cycle"/>
    <property type="evidence" value="ECO:0007669"/>
    <property type="project" value="TreeGrafter"/>
</dbReference>
<evidence type="ECO:0000256" key="3">
    <source>
        <dbReference type="ARBA" id="ARBA00022571"/>
    </source>
</evidence>
<dbReference type="GO" id="GO:0000053">
    <property type="term" value="P:argininosuccinate metabolic process"/>
    <property type="evidence" value="ECO:0007669"/>
    <property type="project" value="TreeGrafter"/>
</dbReference>
<dbReference type="InterPro" id="IPR001518">
    <property type="entry name" value="Arginosuc_synth"/>
</dbReference>
<evidence type="ECO:0000256" key="4">
    <source>
        <dbReference type="ARBA" id="ARBA00022598"/>
    </source>
</evidence>
<feature type="region of interest" description="Disordered" evidence="8">
    <location>
        <begin position="15"/>
        <end position="43"/>
    </location>
</feature>
<dbReference type="InterPro" id="IPR024074">
    <property type="entry name" value="AS_cat/multimer_dom_body"/>
</dbReference>
<dbReference type="PANTHER" id="PTHR11587:SF2">
    <property type="entry name" value="ARGININOSUCCINATE SYNTHASE"/>
    <property type="match status" value="1"/>
</dbReference>
<dbReference type="InterPro" id="IPR048268">
    <property type="entry name" value="Arginosuc_syn_C"/>
</dbReference>
<keyword evidence="6" id="KW-0547">Nucleotide-binding</keyword>
<evidence type="ECO:0000256" key="6">
    <source>
        <dbReference type="ARBA" id="ARBA00022741"/>
    </source>
</evidence>
<dbReference type="EMBL" id="GBIH01000138">
    <property type="protein sequence ID" value="JAC94572.1"/>
    <property type="molecule type" value="mRNA"/>
</dbReference>
<dbReference type="AlphaFoldDB" id="A0A090XC61"/>
<dbReference type="SUPFAM" id="SSF69864">
    <property type="entry name" value="Argininosuccinate synthetase, C-terminal domain"/>
    <property type="match status" value="1"/>
</dbReference>
<dbReference type="PANTHER" id="PTHR11587">
    <property type="entry name" value="ARGININOSUCCINATE SYNTHASE"/>
    <property type="match status" value="1"/>
</dbReference>
<sequence>PYLSAPESLYSMYLRTPKNAPNNSQHTGNSSSRTASRPKVTNTRTQTIKVEPLELFTYLNESRGAPRYRSYRQSYENRVIGMKSRDVYETPAGTILHAAHLDLEVFYVMDKEVRRIKRDLSSKFAEQVYGGLWYSPEAGRSTRSCLSLSQACVTGTVRLDLFKGQVYIRGPLGSQLPVQPGAGQHGRARRLHAF</sequence>
<protein>
    <recommendedName>
        <fullName evidence="2">argininosuccinate synthase</fullName>
        <ecNumber evidence="2">6.3.4.5</ecNumber>
    </recommendedName>
</protein>
<accession>A0A090XC61</accession>
<dbReference type="GO" id="GO:0004055">
    <property type="term" value="F:argininosuccinate synthase activity"/>
    <property type="evidence" value="ECO:0007669"/>
    <property type="project" value="UniProtKB-EC"/>
</dbReference>
<evidence type="ECO:0000256" key="7">
    <source>
        <dbReference type="ARBA" id="ARBA00022840"/>
    </source>
</evidence>
<evidence type="ECO:0000256" key="2">
    <source>
        <dbReference type="ARBA" id="ARBA00012286"/>
    </source>
</evidence>
<dbReference type="Pfam" id="PF20979">
    <property type="entry name" value="Arginosuc_syn_C"/>
    <property type="match status" value="1"/>
</dbReference>
<reference evidence="10" key="1">
    <citation type="journal article" date="2015" name="PLoS Negl. Trop. Dis.">
        <title>Deep Sequencing Analysis of the Ixodes ricinus Haemocytome.</title>
        <authorList>
            <person name="Kotsyfakis M."/>
            <person name="Kopacek P."/>
            <person name="Franta Z."/>
            <person name="Pedra J.H."/>
            <person name="Ribeiro J.M."/>
        </authorList>
    </citation>
    <scope>NUCLEOTIDE SEQUENCE</scope>
</reference>
<evidence type="ECO:0000256" key="1">
    <source>
        <dbReference type="ARBA" id="ARBA00004967"/>
    </source>
</evidence>
<proteinExistence type="evidence at transcript level"/>
<feature type="compositionally biased region" description="Polar residues" evidence="8">
    <location>
        <begin position="19"/>
        <end position="43"/>
    </location>
</feature>
<keyword evidence="7" id="KW-0067">ATP-binding</keyword>
<comment type="pathway">
    <text evidence="1">Amino-acid biosynthesis; L-arginine biosynthesis; L-arginine from L-ornithine and carbamoyl phosphate: step 2/3.</text>
</comment>
<evidence type="ECO:0000256" key="8">
    <source>
        <dbReference type="SAM" id="MobiDB-lite"/>
    </source>
</evidence>
<name>A0A090XC61_IXORI</name>
<evidence type="ECO:0000256" key="5">
    <source>
        <dbReference type="ARBA" id="ARBA00022605"/>
    </source>
</evidence>
<dbReference type="Gene3D" id="3.90.1260.10">
    <property type="entry name" value="Argininosuccinate synthetase, chain A, domain 2"/>
    <property type="match status" value="1"/>
</dbReference>
<dbReference type="GO" id="GO:0005737">
    <property type="term" value="C:cytoplasm"/>
    <property type="evidence" value="ECO:0007669"/>
    <property type="project" value="TreeGrafter"/>
</dbReference>
<keyword evidence="3" id="KW-0055">Arginine biosynthesis</keyword>
<organism evidence="10">
    <name type="scientific">Ixodes ricinus</name>
    <name type="common">Common tick</name>
    <name type="synonym">Acarus ricinus</name>
    <dbReference type="NCBI Taxonomy" id="34613"/>
    <lineage>
        <taxon>Eukaryota</taxon>
        <taxon>Metazoa</taxon>
        <taxon>Ecdysozoa</taxon>
        <taxon>Arthropoda</taxon>
        <taxon>Chelicerata</taxon>
        <taxon>Arachnida</taxon>
        <taxon>Acari</taxon>
        <taxon>Parasitiformes</taxon>
        <taxon>Ixodida</taxon>
        <taxon>Ixodoidea</taxon>
        <taxon>Ixodidae</taxon>
        <taxon>Ixodinae</taxon>
        <taxon>Ixodes</taxon>
    </lineage>
</organism>
<dbReference type="GO" id="GO:0006526">
    <property type="term" value="P:L-arginine biosynthetic process"/>
    <property type="evidence" value="ECO:0007669"/>
    <property type="project" value="UniProtKB-UniPathway"/>
</dbReference>
<evidence type="ECO:0000313" key="10">
    <source>
        <dbReference type="EMBL" id="JAC94572.1"/>
    </source>
</evidence>
<dbReference type="UniPathway" id="UPA00068">
    <property type="reaction ID" value="UER00113"/>
</dbReference>
<evidence type="ECO:0000259" key="9">
    <source>
        <dbReference type="Pfam" id="PF20979"/>
    </source>
</evidence>
<feature type="non-terminal residue" evidence="10">
    <location>
        <position position="1"/>
    </location>
</feature>
<feature type="domain" description="Arginosuccinate synthase C-terminal" evidence="9">
    <location>
        <begin position="48"/>
        <end position="170"/>
    </location>
</feature>
<keyword evidence="4" id="KW-0436">Ligase</keyword>
<dbReference type="GO" id="GO:0005524">
    <property type="term" value="F:ATP binding"/>
    <property type="evidence" value="ECO:0007669"/>
    <property type="project" value="UniProtKB-KW"/>
</dbReference>
<dbReference type="EC" id="6.3.4.5" evidence="2"/>
<keyword evidence="5" id="KW-0028">Amino-acid biosynthesis</keyword>